<reference evidence="1" key="1">
    <citation type="submission" date="2023-04" db="EMBL/GenBank/DDBJ databases">
        <title>Draft Genome sequencing of Naganishia species isolated from polar environments using Oxford Nanopore Technology.</title>
        <authorList>
            <person name="Leo P."/>
            <person name="Venkateswaran K."/>
        </authorList>
    </citation>
    <scope>NUCLEOTIDE SEQUENCE</scope>
    <source>
        <strain evidence="1">DBVPG 5303</strain>
    </source>
</reference>
<dbReference type="EMBL" id="JASBWV010000028">
    <property type="protein sequence ID" value="KAJ9118528.1"/>
    <property type="molecule type" value="Genomic_DNA"/>
</dbReference>
<organism evidence="1 2">
    <name type="scientific">Naganishia onofrii</name>
    <dbReference type="NCBI Taxonomy" id="1851511"/>
    <lineage>
        <taxon>Eukaryota</taxon>
        <taxon>Fungi</taxon>
        <taxon>Dikarya</taxon>
        <taxon>Basidiomycota</taxon>
        <taxon>Agaricomycotina</taxon>
        <taxon>Tremellomycetes</taxon>
        <taxon>Filobasidiales</taxon>
        <taxon>Filobasidiaceae</taxon>
        <taxon>Naganishia</taxon>
    </lineage>
</organism>
<dbReference type="Proteomes" id="UP001234202">
    <property type="component" value="Unassembled WGS sequence"/>
</dbReference>
<gene>
    <name evidence="1" type="ORF">QFC24_006182</name>
</gene>
<sequence>MDYLKSRLSPDIALPAYTALGGKGLNYSDPAHWKQFLVNWEQPWLWICLASVVFNPVFWNTVARNEYRNKSMTKIFGGPYNGTYVLAVIIFSLGIIRDLIYEKTLLSQPVLPAMTHPLVRYLGAALFLVGQVLVVTSIYALGITGTYLGDYFGILMSHRVTSFPFNVLENPMYNGSTLCFLGTALWYARPAGVVITAVVALVYEIALMYEGPFTSKIYSSAADKKRSDSIKSSARDTAKSVQDKGNAILASATSASTSSGTSSARQPQKASSGNSSSSNSSNNNNNSYASAASRSPASDGLASTDPKPVTGVAHLGLGAPVTTTSPVRSGAGVRTRSRAGRIVDDD</sequence>
<evidence type="ECO:0000313" key="1">
    <source>
        <dbReference type="EMBL" id="KAJ9118528.1"/>
    </source>
</evidence>
<accession>A0ACC2X432</accession>
<protein>
    <submittedName>
        <fullName evidence="1">Uncharacterized protein</fullName>
    </submittedName>
</protein>
<keyword evidence="2" id="KW-1185">Reference proteome</keyword>
<evidence type="ECO:0000313" key="2">
    <source>
        <dbReference type="Proteomes" id="UP001234202"/>
    </source>
</evidence>
<comment type="caution">
    <text evidence="1">The sequence shown here is derived from an EMBL/GenBank/DDBJ whole genome shotgun (WGS) entry which is preliminary data.</text>
</comment>
<proteinExistence type="predicted"/>
<name>A0ACC2X432_9TREE</name>